<evidence type="ECO:0000313" key="3">
    <source>
        <dbReference type="Proteomes" id="UP001187192"/>
    </source>
</evidence>
<sequence>MREREREERKKKKKKKKKENNNNNNNNEEEKELSFVLPPGSNQLLGELAEGGESRLGGLSTGKPARLGWRGRGGATGSATLGEGLLWPHPPTASARKDGTRFVSPSNVGDWRGRQQGGRERERGSTKW</sequence>
<accession>A0AA88A802</accession>
<comment type="caution">
    <text evidence="2">The sequence shown here is derived from an EMBL/GenBank/DDBJ whole genome shotgun (WGS) entry which is preliminary data.</text>
</comment>
<dbReference type="AlphaFoldDB" id="A0AA88A802"/>
<reference evidence="2" key="1">
    <citation type="submission" date="2023-07" db="EMBL/GenBank/DDBJ databases">
        <title>draft genome sequence of fig (Ficus carica).</title>
        <authorList>
            <person name="Takahashi T."/>
            <person name="Nishimura K."/>
        </authorList>
    </citation>
    <scope>NUCLEOTIDE SEQUENCE</scope>
</reference>
<dbReference type="EMBL" id="BTGU01000009">
    <property type="protein sequence ID" value="GMN38941.1"/>
    <property type="molecule type" value="Genomic_DNA"/>
</dbReference>
<protein>
    <submittedName>
        <fullName evidence="2">Uncharacterized protein</fullName>
    </submittedName>
</protein>
<gene>
    <name evidence="2" type="ORF">TIFTF001_008164</name>
</gene>
<keyword evidence="3" id="KW-1185">Reference proteome</keyword>
<evidence type="ECO:0000313" key="2">
    <source>
        <dbReference type="EMBL" id="GMN38941.1"/>
    </source>
</evidence>
<organism evidence="2 3">
    <name type="scientific">Ficus carica</name>
    <name type="common">Common fig</name>
    <dbReference type="NCBI Taxonomy" id="3494"/>
    <lineage>
        <taxon>Eukaryota</taxon>
        <taxon>Viridiplantae</taxon>
        <taxon>Streptophyta</taxon>
        <taxon>Embryophyta</taxon>
        <taxon>Tracheophyta</taxon>
        <taxon>Spermatophyta</taxon>
        <taxon>Magnoliopsida</taxon>
        <taxon>eudicotyledons</taxon>
        <taxon>Gunneridae</taxon>
        <taxon>Pentapetalae</taxon>
        <taxon>rosids</taxon>
        <taxon>fabids</taxon>
        <taxon>Rosales</taxon>
        <taxon>Moraceae</taxon>
        <taxon>Ficeae</taxon>
        <taxon>Ficus</taxon>
    </lineage>
</organism>
<dbReference type="Proteomes" id="UP001187192">
    <property type="component" value="Unassembled WGS sequence"/>
</dbReference>
<name>A0AA88A802_FICCA</name>
<proteinExistence type="predicted"/>
<feature type="compositionally biased region" description="Basic and acidic residues" evidence="1">
    <location>
        <begin position="111"/>
        <end position="128"/>
    </location>
</feature>
<evidence type="ECO:0000256" key="1">
    <source>
        <dbReference type="SAM" id="MobiDB-lite"/>
    </source>
</evidence>
<feature type="region of interest" description="Disordered" evidence="1">
    <location>
        <begin position="1"/>
        <end position="128"/>
    </location>
</feature>
<feature type="compositionally biased region" description="Basic residues" evidence="1">
    <location>
        <begin position="9"/>
        <end position="18"/>
    </location>
</feature>